<dbReference type="SUPFAM" id="SSF53271">
    <property type="entry name" value="PRTase-like"/>
    <property type="match status" value="1"/>
</dbReference>
<proteinExistence type="predicted"/>
<evidence type="ECO:0008006" key="3">
    <source>
        <dbReference type="Google" id="ProtNLM"/>
    </source>
</evidence>
<gene>
    <name evidence="1" type="ORF">DW192_11830</name>
</gene>
<sequence>MTENEPIKTVSDGITFLSTGRYYDGINRWVAHKLKDGDNDAIDYAARQIAKVIPQNAVLVPIPGHHGKAEQTMQLARAISSYTHLPIVEALRGIERDSQYDAKKRGQTLSAEDMGFYKYKDLPSNRTPYLIDNVVDTGNTAKAAIRALGCGTVASFAMSDTLLQREETRSLRR</sequence>
<dbReference type="Gene3D" id="3.40.50.2020">
    <property type="match status" value="1"/>
</dbReference>
<reference evidence="1 2" key="1">
    <citation type="submission" date="2018-08" db="EMBL/GenBank/DDBJ databases">
        <title>A genome reference for cultivated species of the human gut microbiota.</title>
        <authorList>
            <person name="Zou Y."/>
            <person name="Xue W."/>
            <person name="Luo G."/>
        </authorList>
    </citation>
    <scope>NUCLEOTIDE SEQUENCE [LARGE SCALE GENOMIC DNA]</scope>
    <source>
        <strain evidence="1 2">AM16-54</strain>
    </source>
</reference>
<dbReference type="Proteomes" id="UP000284548">
    <property type="component" value="Unassembled WGS sequence"/>
</dbReference>
<dbReference type="InterPro" id="IPR000836">
    <property type="entry name" value="PRTase_dom"/>
</dbReference>
<dbReference type="AlphaFoldDB" id="A0A3R6GS30"/>
<evidence type="ECO:0000313" key="2">
    <source>
        <dbReference type="Proteomes" id="UP000284548"/>
    </source>
</evidence>
<dbReference type="InterPro" id="IPR029057">
    <property type="entry name" value="PRTase-like"/>
</dbReference>
<accession>A0A3R6GS30</accession>
<dbReference type="EMBL" id="QRKB01000033">
    <property type="protein sequence ID" value="RHH79333.1"/>
    <property type="molecule type" value="Genomic_DNA"/>
</dbReference>
<evidence type="ECO:0000313" key="1">
    <source>
        <dbReference type="EMBL" id="RHH79333.1"/>
    </source>
</evidence>
<organism evidence="1 2">
    <name type="scientific">Segatella copri</name>
    <dbReference type="NCBI Taxonomy" id="165179"/>
    <lineage>
        <taxon>Bacteria</taxon>
        <taxon>Pseudomonadati</taxon>
        <taxon>Bacteroidota</taxon>
        <taxon>Bacteroidia</taxon>
        <taxon>Bacteroidales</taxon>
        <taxon>Prevotellaceae</taxon>
        <taxon>Segatella</taxon>
    </lineage>
</organism>
<comment type="caution">
    <text evidence="1">The sequence shown here is derived from an EMBL/GenBank/DDBJ whole genome shotgun (WGS) entry which is preliminary data.</text>
</comment>
<dbReference type="RefSeq" id="WP_118255343.1">
    <property type="nucleotide sequence ID" value="NZ_QRKB01000033.1"/>
</dbReference>
<protein>
    <recommendedName>
        <fullName evidence="3">ComF family protein</fullName>
    </recommendedName>
</protein>
<dbReference type="CDD" id="cd06223">
    <property type="entry name" value="PRTases_typeI"/>
    <property type="match status" value="1"/>
</dbReference>
<name>A0A3R6GS30_9BACT</name>